<reference evidence="3" key="1">
    <citation type="journal article" date="2019" name="Int. J. Syst. Evol. Microbiol.">
        <title>The Global Catalogue of Microorganisms (GCM) 10K type strain sequencing project: providing services to taxonomists for standard genome sequencing and annotation.</title>
        <authorList>
            <consortium name="The Broad Institute Genomics Platform"/>
            <consortium name="The Broad Institute Genome Sequencing Center for Infectious Disease"/>
            <person name="Wu L."/>
            <person name="Ma J."/>
        </authorList>
    </citation>
    <scope>NUCLEOTIDE SEQUENCE [LARGE SCALE GENOMIC DNA]</scope>
    <source>
        <strain evidence="3">KCTC 12907</strain>
    </source>
</reference>
<feature type="transmembrane region" description="Helical" evidence="1">
    <location>
        <begin position="15"/>
        <end position="35"/>
    </location>
</feature>
<accession>A0ABW2F7R5</accession>
<keyword evidence="1" id="KW-0472">Membrane</keyword>
<evidence type="ECO:0000313" key="2">
    <source>
        <dbReference type="EMBL" id="MFC7149228.1"/>
    </source>
</evidence>
<name>A0ABW2F7R5_9BACL</name>
<organism evidence="2 3">
    <name type="scientific">Cohnella cellulosilytica</name>
    <dbReference type="NCBI Taxonomy" id="986710"/>
    <lineage>
        <taxon>Bacteria</taxon>
        <taxon>Bacillati</taxon>
        <taxon>Bacillota</taxon>
        <taxon>Bacilli</taxon>
        <taxon>Bacillales</taxon>
        <taxon>Paenibacillaceae</taxon>
        <taxon>Cohnella</taxon>
    </lineage>
</organism>
<keyword evidence="1" id="KW-0812">Transmembrane</keyword>
<evidence type="ECO:0000313" key="3">
    <source>
        <dbReference type="Proteomes" id="UP001596378"/>
    </source>
</evidence>
<evidence type="ECO:0000256" key="1">
    <source>
        <dbReference type="SAM" id="Phobius"/>
    </source>
</evidence>
<keyword evidence="3" id="KW-1185">Reference proteome</keyword>
<proteinExistence type="predicted"/>
<gene>
    <name evidence="2" type="ORF">ACFQMJ_11890</name>
</gene>
<comment type="caution">
    <text evidence="2">The sequence shown here is derived from an EMBL/GenBank/DDBJ whole genome shotgun (WGS) entry which is preliminary data.</text>
</comment>
<sequence>MSAEAEKKNKNGKSYVIGAVLIAFVVLMTLVIMGYSKYVLEDQARTTDQGQRLAERYVYAQLFAERLRDGAEGFLVAKTEAERIRAAKQLAEARLAGSEALALLVEAESAASGLPREEAGKPVTEAADAVIGADGPLAVIGESGGPLTEAEIALLGDVRDAAAGIEEALKGYRAPSGEAGYRQMATLGEWKPYALEASANLQRLAAAVRR</sequence>
<dbReference type="EMBL" id="JBHTAI010000006">
    <property type="protein sequence ID" value="MFC7149228.1"/>
    <property type="molecule type" value="Genomic_DNA"/>
</dbReference>
<keyword evidence="1" id="KW-1133">Transmembrane helix</keyword>
<protein>
    <submittedName>
        <fullName evidence="2">Uncharacterized protein</fullName>
    </submittedName>
</protein>
<dbReference type="RefSeq" id="WP_378054241.1">
    <property type="nucleotide sequence ID" value="NZ_JBHMDN010000079.1"/>
</dbReference>
<dbReference type="Proteomes" id="UP001596378">
    <property type="component" value="Unassembled WGS sequence"/>
</dbReference>